<reference evidence="2 3" key="1">
    <citation type="submission" date="2016-03" db="EMBL/GenBank/DDBJ databases">
        <title>Cyphomyrmex costatus WGS genome.</title>
        <authorList>
            <person name="Nygaard S."/>
            <person name="Hu H."/>
            <person name="Boomsma J."/>
            <person name="Zhang G."/>
        </authorList>
    </citation>
    <scope>NUCLEOTIDE SEQUENCE [LARGE SCALE GENOMIC DNA]</scope>
    <source>
        <strain evidence="2">MS0001</strain>
        <tissue evidence="2">Whole body</tissue>
    </source>
</reference>
<gene>
    <name evidence="2" type="ORF">ALC62_07521</name>
</gene>
<evidence type="ECO:0000313" key="2">
    <source>
        <dbReference type="EMBL" id="KYN01692.1"/>
    </source>
</evidence>
<feature type="transmembrane region" description="Helical" evidence="1">
    <location>
        <begin position="9"/>
        <end position="27"/>
    </location>
</feature>
<evidence type="ECO:0000256" key="1">
    <source>
        <dbReference type="SAM" id="Phobius"/>
    </source>
</evidence>
<evidence type="ECO:0008006" key="4">
    <source>
        <dbReference type="Google" id="ProtNLM"/>
    </source>
</evidence>
<sequence>MTKSLQSSMAPLFIISWFHCLGLFEYPLGKSRLHFSCLYALALWGFYMYYYIIQSINLWQHSSRVILIIFLLYDVMALPSIFISFYRYKDLKACLRELSLVDDTLEALGVPKDYRMLRNWIIQIIIGWTAILFTDIIFNIFHFIFVRKIELILYILLQIFLILLPTDTDRVIILSALNCGFVLGYMSSRFHRVNERLQVLYSDLFENNYKCRSQNRFILVRQQQARVKYHKQYLWILM</sequence>
<organism evidence="2 3">
    <name type="scientific">Cyphomyrmex costatus</name>
    <dbReference type="NCBI Taxonomy" id="456900"/>
    <lineage>
        <taxon>Eukaryota</taxon>
        <taxon>Metazoa</taxon>
        <taxon>Ecdysozoa</taxon>
        <taxon>Arthropoda</taxon>
        <taxon>Hexapoda</taxon>
        <taxon>Insecta</taxon>
        <taxon>Pterygota</taxon>
        <taxon>Neoptera</taxon>
        <taxon>Endopterygota</taxon>
        <taxon>Hymenoptera</taxon>
        <taxon>Apocrita</taxon>
        <taxon>Aculeata</taxon>
        <taxon>Formicoidea</taxon>
        <taxon>Formicidae</taxon>
        <taxon>Myrmicinae</taxon>
        <taxon>Cyphomyrmex</taxon>
    </lineage>
</organism>
<dbReference type="Proteomes" id="UP000078542">
    <property type="component" value="Unassembled WGS sequence"/>
</dbReference>
<feature type="transmembrane region" description="Helical" evidence="1">
    <location>
        <begin position="33"/>
        <end position="53"/>
    </location>
</feature>
<dbReference type="EMBL" id="KQ977586">
    <property type="protein sequence ID" value="KYN01692.1"/>
    <property type="molecule type" value="Genomic_DNA"/>
</dbReference>
<feature type="transmembrane region" description="Helical" evidence="1">
    <location>
        <begin position="120"/>
        <end position="141"/>
    </location>
</feature>
<keyword evidence="1" id="KW-0812">Transmembrane</keyword>
<keyword evidence="3" id="KW-1185">Reference proteome</keyword>
<accession>A0A151IHQ3</accession>
<proteinExistence type="predicted"/>
<protein>
    <recommendedName>
        <fullName evidence="4">Gustatory receptor</fullName>
    </recommendedName>
</protein>
<evidence type="ECO:0000313" key="3">
    <source>
        <dbReference type="Proteomes" id="UP000078542"/>
    </source>
</evidence>
<keyword evidence="1" id="KW-1133">Transmembrane helix</keyword>
<dbReference type="AlphaFoldDB" id="A0A151IHQ3"/>
<keyword evidence="1" id="KW-0472">Membrane</keyword>
<name>A0A151IHQ3_9HYME</name>
<feature type="transmembrane region" description="Helical" evidence="1">
    <location>
        <begin position="65"/>
        <end position="86"/>
    </location>
</feature>